<evidence type="ECO:0000256" key="1">
    <source>
        <dbReference type="SAM" id="Phobius"/>
    </source>
</evidence>
<keyword evidence="1" id="KW-0812">Transmembrane</keyword>
<keyword evidence="1" id="KW-1133">Transmembrane helix</keyword>
<evidence type="ECO:0000313" key="3">
    <source>
        <dbReference type="Proteomes" id="UP000064939"/>
    </source>
</evidence>
<feature type="transmembrane region" description="Helical" evidence="1">
    <location>
        <begin position="38"/>
        <end position="59"/>
    </location>
</feature>
<dbReference type="AlphaFoldDB" id="A0A0N9W2M5"/>
<protein>
    <submittedName>
        <fullName evidence="2">Uncharacterized protein</fullName>
    </submittedName>
</protein>
<keyword evidence="3" id="KW-1185">Reference proteome</keyword>
<keyword evidence="1" id="KW-0472">Membrane</keyword>
<dbReference type="Proteomes" id="UP000064939">
    <property type="component" value="Chromosome"/>
</dbReference>
<name>A0A0N9W2M5_9GAMM</name>
<reference evidence="2 3" key="1">
    <citation type="journal article" date="2015" name="Int. J. Syst. Evol. Microbiol.">
        <title>Acinetobacter equi sp. nov. isolated from horse faeces.</title>
        <authorList>
            <person name="Poppel M.T."/>
            <person name="Skiebe E."/>
            <person name="Laue M."/>
            <person name="Bergmann H."/>
            <person name="Ebersberger I."/>
            <person name="Garn T."/>
            <person name="Fruth A."/>
            <person name="Baumgardt S."/>
            <person name="Busse H.J."/>
            <person name="Wilharm G."/>
        </authorList>
    </citation>
    <scope>NUCLEOTIDE SEQUENCE [LARGE SCALE GENOMIC DNA]</scope>
    <source>
        <strain evidence="2 3">114</strain>
    </source>
</reference>
<dbReference type="STRING" id="1324350.AOY20_10040"/>
<organism evidence="2 3">
    <name type="scientific">Acinetobacter equi</name>
    <dbReference type="NCBI Taxonomy" id="1324350"/>
    <lineage>
        <taxon>Bacteria</taxon>
        <taxon>Pseudomonadati</taxon>
        <taxon>Pseudomonadota</taxon>
        <taxon>Gammaproteobacteria</taxon>
        <taxon>Moraxellales</taxon>
        <taxon>Moraxellaceae</taxon>
        <taxon>Acinetobacter</taxon>
    </lineage>
</organism>
<dbReference type="KEGG" id="aei:AOY20_10040"/>
<sequence length="469" mass="54309">MTMLKVTLGTLTTIFCIVALIVVFYWRDIGFEPSSKDLAIFFIALPILLTVCILSPLYIMKWLEHRKIKAEEAQEQAIQEESGVTPIPEIDPTCIELQIYSSHCIHTFGEDAEIKQAIQEFSGPELDQNLTNQYGLPIVSYRIQDLELIDVDEDIYASELQQRLLSLIKGQFDYYYSEIISIIEHIKKSTLFYDRQLAYEYKIHPAWINPNNQSMVEDVEEEVLEEVTKLSYFNIHIILSESHVHSFDEVMTKELLEEELFNLGILRQQVRVYFHYWDQKLAYQNWLEQLKASAKIEDEICCFIVVDSDINQEILDEKSYIRENYIPSEFACSCLVGSSKLIVEDLVPDKLVYIIENEKSLKNSLSLLKLEESSQFESEQPFVMILDSIEGAKVSKQLNQFFSETLIETQHFLLIKQSLGHTQTLSDVWGSILGMQTSEDKFSLVFGLKYPQIQLFILPKELENSLAPN</sequence>
<evidence type="ECO:0000313" key="2">
    <source>
        <dbReference type="EMBL" id="ALH95839.1"/>
    </source>
</evidence>
<proteinExistence type="predicted"/>
<gene>
    <name evidence="2" type="ORF">AOY20_10040</name>
</gene>
<feature type="transmembrane region" description="Helical" evidence="1">
    <location>
        <begin position="7"/>
        <end position="26"/>
    </location>
</feature>
<accession>A0A0N9W2M5</accession>
<dbReference type="EMBL" id="CP012808">
    <property type="protein sequence ID" value="ALH95839.1"/>
    <property type="molecule type" value="Genomic_DNA"/>
</dbReference>